<accession>A0A0D9VJL1</accession>
<dbReference type="AlphaFoldDB" id="A0A0D9VJL1"/>
<reference evidence="1" key="3">
    <citation type="submission" date="2015-04" db="UniProtKB">
        <authorList>
            <consortium name="EnsemblPlants"/>
        </authorList>
    </citation>
    <scope>IDENTIFICATION</scope>
</reference>
<reference evidence="2" key="2">
    <citation type="submission" date="2013-12" db="EMBL/GenBank/DDBJ databases">
        <authorList>
            <person name="Yu Y."/>
            <person name="Lee S."/>
            <person name="de Baynast K."/>
            <person name="Wissotski M."/>
            <person name="Liu L."/>
            <person name="Talag J."/>
            <person name="Goicoechea J."/>
            <person name="Angelova A."/>
            <person name="Jetty R."/>
            <person name="Kudrna D."/>
            <person name="Golser W."/>
            <person name="Rivera L."/>
            <person name="Zhang J."/>
            <person name="Wing R."/>
        </authorList>
    </citation>
    <scope>NUCLEOTIDE SEQUENCE</scope>
</reference>
<sequence>MVKAAHPCIPLRALHHWRRRRTRADANGARDSRTRSTKPWPCCAYKRRHLSVSPPSQHTQRSHSQHTTLFTLSTTLNTQLSLSHTALSLFSHSTRAHTRSHLQLYTSTQHIYIHPSTLHTGRRPSSEYRGGRGGLWRRAEEEFDRRLTHLQLRRKKKMVAFSSTEDRAEDTAGADVDPESDMGDIYWAKMGMWD</sequence>
<protein>
    <submittedName>
        <fullName evidence="1">Uncharacterized protein</fullName>
    </submittedName>
</protein>
<name>A0A0D9VJL1_9ORYZ</name>
<dbReference type="HOGENOM" id="CLU_1404295_0_0_1"/>
<dbReference type="Gramene" id="LPERR02G22970.1">
    <property type="protein sequence ID" value="LPERR02G22970.1"/>
    <property type="gene ID" value="LPERR02G22970"/>
</dbReference>
<proteinExistence type="predicted"/>
<evidence type="ECO:0000313" key="2">
    <source>
        <dbReference type="Proteomes" id="UP000032180"/>
    </source>
</evidence>
<keyword evidence="2" id="KW-1185">Reference proteome</keyword>
<evidence type="ECO:0000313" key="1">
    <source>
        <dbReference type="EnsemblPlants" id="LPERR02G22970.1"/>
    </source>
</evidence>
<organism evidence="1 2">
    <name type="scientific">Leersia perrieri</name>
    <dbReference type="NCBI Taxonomy" id="77586"/>
    <lineage>
        <taxon>Eukaryota</taxon>
        <taxon>Viridiplantae</taxon>
        <taxon>Streptophyta</taxon>
        <taxon>Embryophyta</taxon>
        <taxon>Tracheophyta</taxon>
        <taxon>Spermatophyta</taxon>
        <taxon>Magnoliopsida</taxon>
        <taxon>Liliopsida</taxon>
        <taxon>Poales</taxon>
        <taxon>Poaceae</taxon>
        <taxon>BOP clade</taxon>
        <taxon>Oryzoideae</taxon>
        <taxon>Oryzeae</taxon>
        <taxon>Oryzinae</taxon>
        <taxon>Leersia</taxon>
    </lineage>
</organism>
<dbReference type="EnsemblPlants" id="LPERR02G22970.1">
    <property type="protein sequence ID" value="LPERR02G22970.1"/>
    <property type="gene ID" value="LPERR02G22970"/>
</dbReference>
<reference evidence="1 2" key="1">
    <citation type="submission" date="2012-08" db="EMBL/GenBank/DDBJ databases">
        <title>Oryza genome evolution.</title>
        <authorList>
            <person name="Wing R.A."/>
        </authorList>
    </citation>
    <scope>NUCLEOTIDE SEQUENCE</scope>
</reference>
<dbReference type="Proteomes" id="UP000032180">
    <property type="component" value="Chromosome 2"/>
</dbReference>